<comment type="caution">
    <text evidence="3">The sequence shown here is derived from an EMBL/GenBank/DDBJ whole genome shotgun (WGS) entry which is preliminary data.</text>
</comment>
<organism evidence="3 4">
    <name type="scientific">Enterococcus xiangfangensis</name>
    <dbReference type="NCBI Taxonomy" id="1296537"/>
    <lineage>
        <taxon>Bacteria</taxon>
        <taxon>Bacillati</taxon>
        <taxon>Bacillota</taxon>
        <taxon>Bacilli</taxon>
        <taxon>Lactobacillales</taxon>
        <taxon>Enterococcaceae</taxon>
        <taxon>Enterococcus</taxon>
    </lineage>
</organism>
<feature type="transmembrane region" description="Helical" evidence="2">
    <location>
        <begin position="91"/>
        <end position="110"/>
    </location>
</feature>
<keyword evidence="2" id="KW-1133">Transmembrane helix</keyword>
<feature type="compositionally biased region" description="Basic and acidic residues" evidence="1">
    <location>
        <begin position="139"/>
        <end position="148"/>
    </location>
</feature>
<evidence type="ECO:0000313" key="3">
    <source>
        <dbReference type="EMBL" id="MDT2759910.1"/>
    </source>
</evidence>
<keyword evidence="2" id="KW-0812">Transmembrane</keyword>
<protein>
    <submittedName>
        <fullName evidence="3">Uncharacterized protein</fullName>
    </submittedName>
</protein>
<reference evidence="3" key="1">
    <citation type="submission" date="2023-03" db="EMBL/GenBank/DDBJ databases">
        <authorList>
            <person name="Shen W."/>
            <person name="Cai J."/>
        </authorList>
    </citation>
    <scope>NUCLEOTIDE SEQUENCE</scope>
    <source>
        <strain evidence="3">P66-3</strain>
    </source>
</reference>
<accession>A0ABU3FBR5</accession>
<dbReference type="InterPro" id="IPR054200">
    <property type="entry name" value="DUF6905"/>
</dbReference>
<evidence type="ECO:0000256" key="1">
    <source>
        <dbReference type="SAM" id="MobiDB-lite"/>
    </source>
</evidence>
<evidence type="ECO:0000256" key="2">
    <source>
        <dbReference type="SAM" id="Phobius"/>
    </source>
</evidence>
<name>A0ABU3FBR5_9ENTE</name>
<sequence>MKTIRSLLGYTIAGILVMAVWGQLTAAGGIFGGYLASTILIGPLWFMNHYLNLVDNKDDAAWVDMGLAIGVCGIFRDTFLNGANSLFNSLPTIGIVIVGAVLGGLVAAAVEKDMARDSVIQNDSLQGQHAPEPGATQEEELKLSEGGN</sequence>
<dbReference type="EMBL" id="JARQAJ010000005">
    <property type="protein sequence ID" value="MDT2759910.1"/>
    <property type="molecule type" value="Genomic_DNA"/>
</dbReference>
<dbReference type="Pfam" id="PF21846">
    <property type="entry name" value="DUF6905"/>
    <property type="match status" value="1"/>
</dbReference>
<keyword evidence="2" id="KW-0472">Membrane</keyword>
<gene>
    <name evidence="3" type="ORF">P7H27_09045</name>
</gene>
<proteinExistence type="predicted"/>
<dbReference type="Proteomes" id="UP001181046">
    <property type="component" value="Unassembled WGS sequence"/>
</dbReference>
<feature type="region of interest" description="Disordered" evidence="1">
    <location>
        <begin position="123"/>
        <end position="148"/>
    </location>
</feature>
<feature type="transmembrane region" description="Helical" evidence="2">
    <location>
        <begin position="7"/>
        <end position="24"/>
    </location>
</feature>
<evidence type="ECO:0000313" key="4">
    <source>
        <dbReference type="Proteomes" id="UP001181046"/>
    </source>
</evidence>
<dbReference type="RefSeq" id="WP_311830114.1">
    <property type="nucleotide sequence ID" value="NZ_JARQAJ010000005.1"/>
</dbReference>
<feature type="transmembrane region" description="Helical" evidence="2">
    <location>
        <begin position="30"/>
        <end position="48"/>
    </location>
</feature>
<keyword evidence="4" id="KW-1185">Reference proteome</keyword>